<accession>A0A8J3SZ55</accession>
<reference evidence="2" key="1">
    <citation type="submission" date="2021-01" db="EMBL/GenBank/DDBJ databases">
        <title>Whole genome shotgun sequence of Planobispora takensis NBRC 109077.</title>
        <authorList>
            <person name="Komaki H."/>
            <person name="Tamura T."/>
        </authorList>
    </citation>
    <scope>NUCLEOTIDE SEQUENCE</scope>
    <source>
        <strain evidence="2">NBRC 109077</strain>
    </source>
</reference>
<evidence type="ECO:0000313" key="2">
    <source>
        <dbReference type="EMBL" id="GII02848.1"/>
    </source>
</evidence>
<feature type="region of interest" description="Disordered" evidence="1">
    <location>
        <begin position="27"/>
        <end position="60"/>
    </location>
</feature>
<organism evidence="2 3">
    <name type="scientific">Planobispora takensis</name>
    <dbReference type="NCBI Taxonomy" id="1367882"/>
    <lineage>
        <taxon>Bacteria</taxon>
        <taxon>Bacillati</taxon>
        <taxon>Actinomycetota</taxon>
        <taxon>Actinomycetes</taxon>
        <taxon>Streptosporangiales</taxon>
        <taxon>Streptosporangiaceae</taxon>
        <taxon>Planobispora</taxon>
    </lineage>
</organism>
<feature type="compositionally biased region" description="Low complexity" evidence="1">
    <location>
        <begin position="32"/>
        <end position="49"/>
    </location>
</feature>
<keyword evidence="3" id="KW-1185">Reference proteome</keyword>
<gene>
    <name evidence="2" type="ORF">Pta02_48560</name>
</gene>
<evidence type="ECO:0000256" key="1">
    <source>
        <dbReference type="SAM" id="MobiDB-lite"/>
    </source>
</evidence>
<comment type="caution">
    <text evidence="2">The sequence shown here is derived from an EMBL/GenBank/DDBJ whole genome shotgun (WGS) entry which is preliminary data.</text>
</comment>
<sequence>MNIWGARHMTDMPLTLEAAATADKRFSGRRGATGVPGAVPPCAGGERPAPAGPPGGRLPA</sequence>
<dbReference type="EMBL" id="BOOK01000035">
    <property type="protein sequence ID" value="GII02848.1"/>
    <property type="molecule type" value="Genomic_DNA"/>
</dbReference>
<protein>
    <submittedName>
        <fullName evidence="2">Uncharacterized protein</fullName>
    </submittedName>
</protein>
<dbReference type="AlphaFoldDB" id="A0A8J3SZ55"/>
<proteinExistence type="predicted"/>
<evidence type="ECO:0000313" key="3">
    <source>
        <dbReference type="Proteomes" id="UP000634476"/>
    </source>
</evidence>
<name>A0A8J3SZ55_9ACTN</name>
<dbReference type="Proteomes" id="UP000634476">
    <property type="component" value="Unassembled WGS sequence"/>
</dbReference>